<dbReference type="AlphaFoldDB" id="A0A1Z4GCA2"/>
<gene>
    <name evidence="1" type="ORF">NIES21_09780</name>
</gene>
<dbReference type="PANTHER" id="PTHR34218:SF4">
    <property type="entry name" value="ACYL-HOMOSERINE LACTONE ACYLASE QUIP"/>
    <property type="match status" value="1"/>
</dbReference>
<accession>A0A1Z4GCA2</accession>
<name>A0A1Z4GCA2_9CYAN</name>
<dbReference type="Proteomes" id="UP000218287">
    <property type="component" value="Chromosome"/>
</dbReference>
<dbReference type="Gene3D" id="3.60.20.10">
    <property type="entry name" value="Glutamine Phosphoribosylpyrophosphate, subunit 1, domain 1"/>
    <property type="match status" value="1"/>
</dbReference>
<proteinExistence type="predicted"/>
<sequence>MQDACLRMIVDLGNLDKSLAIHTPGQSGQAFHQHYADMVEPWHTIEYHPILWDSKTVKGNTAKTLKLIRTYALVTE</sequence>
<dbReference type="Pfam" id="PF01804">
    <property type="entry name" value="Penicil_amidase"/>
    <property type="match status" value="1"/>
</dbReference>
<organism evidence="1 2">
    <name type="scientific">Anabaenopsis circularis NIES-21</name>
    <dbReference type="NCBI Taxonomy" id="1085406"/>
    <lineage>
        <taxon>Bacteria</taxon>
        <taxon>Bacillati</taxon>
        <taxon>Cyanobacteriota</taxon>
        <taxon>Cyanophyceae</taxon>
        <taxon>Nostocales</taxon>
        <taxon>Nodulariaceae</taxon>
        <taxon>Anabaenopsis</taxon>
    </lineage>
</organism>
<dbReference type="GO" id="GO:0017000">
    <property type="term" value="P:antibiotic biosynthetic process"/>
    <property type="evidence" value="ECO:0007669"/>
    <property type="project" value="InterPro"/>
</dbReference>
<reference evidence="1 2" key="1">
    <citation type="submission" date="2017-06" db="EMBL/GenBank/DDBJ databases">
        <title>Genome sequencing of cyanobaciteial culture collection at National Institute for Environmental Studies (NIES).</title>
        <authorList>
            <person name="Hirose Y."/>
            <person name="Shimura Y."/>
            <person name="Fujisawa T."/>
            <person name="Nakamura Y."/>
            <person name="Kawachi M."/>
        </authorList>
    </citation>
    <scope>NUCLEOTIDE SEQUENCE [LARGE SCALE GENOMIC DNA]</scope>
    <source>
        <strain evidence="1 2">NIES-21</strain>
    </source>
</reference>
<evidence type="ECO:0000313" key="2">
    <source>
        <dbReference type="Proteomes" id="UP000218287"/>
    </source>
</evidence>
<dbReference type="GO" id="GO:0016787">
    <property type="term" value="F:hydrolase activity"/>
    <property type="evidence" value="ECO:0007669"/>
    <property type="project" value="InterPro"/>
</dbReference>
<evidence type="ECO:0000313" key="1">
    <source>
        <dbReference type="EMBL" id="BAY15163.1"/>
    </source>
</evidence>
<dbReference type="PANTHER" id="PTHR34218">
    <property type="entry name" value="PEPTIDASE S45 PENICILLIN AMIDASE"/>
    <property type="match status" value="1"/>
</dbReference>
<protein>
    <submittedName>
        <fullName evidence="1">Putative penicillin amidase</fullName>
    </submittedName>
</protein>
<dbReference type="InterPro" id="IPR002692">
    <property type="entry name" value="S45"/>
</dbReference>
<dbReference type="InterPro" id="IPR029055">
    <property type="entry name" value="Ntn_hydrolases_N"/>
</dbReference>
<dbReference type="EMBL" id="AP018174">
    <property type="protein sequence ID" value="BAY15163.1"/>
    <property type="molecule type" value="Genomic_DNA"/>
</dbReference>
<dbReference type="SUPFAM" id="SSF56235">
    <property type="entry name" value="N-terminal nucleophile aminohydrolases (Ntn hydrolases)"/>
    <property type="match status" value="1"/>
</dbReference>
<keyword evidence="2" id="KW-1185">Reference proteome</keyword>